<dbReference type="Proteomes" id="UP001060919">
    <property type="component" value="Chromosome"/>
</dbReference>
<feature type="domain" description="N-acetyltransferase" evidence="1">
    <location>
        <begin position="8"/>
        <end position="147"/>
    </location>
</feature>
<dbReference type="KEGG" id="aup:AsAng_0007190"/>
<dbReference type="GO" id="GO:0016747">
    <property type="term" value="F:acyltransferase activity, transferring groups other than amino-acyl groups"/>
    <property type="evidence" value="ECO:0007669"/>
    <property type="project" value="InterPro"/>
</dbReference>
<proteinExistence type="predicted"/>
<dbReference type="PANTHER" id="PTHR43792">
    <property type="entry name" value="GNAT FAMILY, PUTATIVE (AFU_ORTHOLOGUE AFUA_3G00765)-RELATED-RELATED"/>
    <property type="match status" value="1"/>
</dbReference>
<accession>A0A916DNP0</accession>
<gene>
    <name evidence="2" type="ORF">AsAng_0007190</name>
</gene>
<dbReference type="InterPro" id="IPR016181">
    <property type="entry name" value="Acyl_CoA_acyltransferase"/>
</dbReference>
<dbReference type="EMBL" id="AP026867">
    <property type="protein sequence ID" value="BDS10014.1"/>
    <property type="molecule type" value="Genomic_DNA"/>
</dbReference>
<dbReference type="RefSeq" id="WP_264791357.1">
    <property type="nucleotide sequence ID" value="NZ_AP026867.1"/>
</dbReference>
<keyword evidence="3" id="KW-1185">Reference proteome</keyword>
<evidence type="ECO:0000259" key="1">
    <source>
        <dbReference type="Pfam" id="PF13302"/>
    </source>
</evidence>
<organism evidence="2 3">
    <name type="scientific">Aureispira anguillae</name>
    <dbReference type="NCBI Taxonomy" id="2864201"/>
    <lineage>
        <taxon>Bacteria</taxon>
        <taxon>Pseudomonadati</taxon>
        <taxon>Bacteroidota</taxon>
        <taxon>Saprospiria</taxon>
        <taxon>Saprospirales</taxon>
        <taxon>Saprospiraceae</taxon>
        <taxon>Aureispira</taxon>
    </lineage>
</organism>
<dbReference type="InterPro" id="IPR000182">
    <property type="entry name" value="GNAT_dom"/>
</dbReference>
<dbReference type="Gene3D" id="3.40.630.30">
    <property type="match status" value="1"/>
</dbReference>
<reference evidence="2" key="1">
    <citation type="submission" date="2022-09" db="EMBL/GenBank/DDBJ databases">
        <title>Aureispira anguillicida sp. nov., isolated from Leptocephalus of Japanese eel Anguilla japonica.</title>
        <authorList>
            <person name="Yuasa K."/>
            <person name="Mekata T."/>
            <person name="Ikunari K."/>
        </authorList>
    </citation>
    <scope>NUCLEOTIDE SEQUENCE</scope>
    <source>
        <strain evidence="2">EL160426</strain>
    </source>
</reference>
<dbReference type="PANTHER" id="PTHR43792:SF1">
    <property type="entry name" value="N-ACETYLTRANSFERASE DOMAIN-CONTAINING PROTEIN"/>
    <property type="match status" value="1"/>
</dbReference>
<evidence type="ECO:0000313" key="3">
    <source>
        <dbReference type="Proteomes" id="UP001060919"/>
    </source>
</evidence>
<name>A0A916DNP0_9BACT</name>
<protein>
    <submittedName>
        <fullName evidence="2">GNAT family N-acetyltransferase</fullName>
    </submittedName>
</protein>
<dbReference type="AlphaFoldDB" id="A0A916DNP0"/>
<dbReference type="InterPro" id="IPR051531">
    <property type="entry name" value="N-acetyltransferase"/>
</dbReference>
<dbReference type="Pfam" id="PF13302">
    <property type="entry name" value="Acetyltransf_3"/>
    <property type="match status" value="1"/>
</dbReference>
<evidence type="ECO:0000313" key="2">
    <source>
        <dbReference type="EMBL" id="BDS10014.1"/>
    </source>
</evidence>
<dbReference type="SUPFAM" id="SSF55729">
    <property type="entry name" value="Acyl-CoA N-acyltransferases (Nat)"/>
    <property type="match status" value="1"/>
</dbReference>
<sequence>MQQLNTIRTIIRPLSVTDFEEIVAMYLEPNSNAFIPPLQNKTEEEYLAFLHQKVAANRHSQGLGFWTVRSIEDERFLGTANLNTMEVLNIVHIGAHLKRSAWGLGYATEVLSVLKEYGFQTLNLSKIYGIVSPDHSASKNMLQKIGLNYESTTTLGGAPIDLFSIVQ</sequence>